<feature type="domain" description="Peptidase M48" evidence="8">
    <location>
        <begin position="150"/>
        <end position="211"/>
    </location>
</feature>
<keyword evidence="7" id="KW-0812">Transmembrane</keyword>
<reference evidence="9 10" key="1">
    <citation type="submission" date="2023-04" db="EMBL/GenBank/DDBJ databases">
        <title>Funneling lignin-derived compounds into biodiesel using alkali-halophilic Citricoccus sp. P2.</title>
        <authorList>
            <person name="Luo C.-B."/>
        </authorList>
    </citation>
    <scope>NUCLEOTIDE SEQUENCE [LARGE SCALE GENOMIC DNA]</scope>
    <source>
        <strain evidence="9 10">P2</strain>
    </source>
</reference>
<feature type="transmembrane region" description="Helical" evidence="7">
    <location>
        <begin position="37"/>
        <end position="63"/>
    </location>
</feature>
<evidence type="ECO:0000256" key="5">
    <source>
        <dbReference type="ARBA" id="ARBA00023049"/>
    </source>
</evidence>
<sequence>MSPLLLSMLMIIAVLAAAVLGRPLIRAAAPVLIRFPRLAVLGLALSLVLWLASVLAAGLFLAWSLTGPSPLPAPVAEVCQRCLEASNPFTADFALQTVIPAVAFLFAPAAAVLLVVVLGLRAAWKRQRSLRDTCRSLLPVGRRQIIDGHLVTVVEDSAPSAFALGRDRWGIVVSTGLLATLDEQQMRAVLAHEATHLRERHHLVLDFIGSITGPLRWVPFAAAITDAVPHYLEVSADNAARRRTGTRALASALLVMGEASSDQRTASTTPGAHRVMLAAGPDRVRQLISPVNPRQGILGAVALSAIIAVLIVTSAIAHGAALAAVVSGCAI</sequence>
<keyword evidence="7" id="KW-1133">Transmembrane helix</keyword>
<evidence type="ECO:0000256" key="7">
    <source>
        <dbReference type="SAM" id="Phobius"/>
    </source>
</evidence>
<keyword evidence="7" id="KW-0472">Membrane</keyword>
<dbReference type="RefSeq" id="WP_278157439.1">
    <property type="nucleotide sequence ID" value="NZ_CP121252.1"/>
</dbReference>
<gene>
    <name evidence="9" type="ORF">P8192_13000</name>
</gene>
<keyword evidence="3 6" id="KW-0378">Hydrolase</keyword>
<dbReference type="PANTHER" id="PTHR34978">
    <property type="entry name" value="POSSIBLE SENSOR-TRANSDUCER PROTEIN BLAR"/>
    <property type="match status" value="1"/>
</dbReference>
<dbReference type="Pfam" id="PF01435">
    <property type="entry name" value="Peptidase_M48"/>
    <property type="match status" value="1"/>
</dbReference>
<feature type="transmembrane region" description="Helical" evidence="7">
    <location>
        <begin position="297"/>
        <end position="317"/>
    </location>
</feature>
<evidence type="ECO:0000256" key="2">
    <source>
        <dbReference type="ARBA" id="ARBA00022723"/>
    </source>
</evidence>
<proteinExistence type="inferred from homology"/>
<comment type="cofactor">
    <cofactor evidence="6">
        <name>Zn(2+)</name>
        <dbReference type="ChEBI" id="CHEBI:29105"/>
    </cofactor>
    <text evidence="6">Binds 1 zinc ion per subunit.</text>
</comment>
<evidence type="ECO:0000259" key="8">
    <source>
        <dbReference type="Pfam" id="PF01435"/>
    </source>
</evidence>
<comment type="similarity">
    <text evidence="6">Belongs to the peptidase M48 family.</text>
</comment>
<name>A0ABY8H6M0_9MICC</name>
<evidence type="ECO:0000313" key="9">
    <source>
        <dbReference type="EMBL" id="WFP16287.1"/>
    </source>
</evidence>
<feature type="transmembrane region" description="Helical" evidence="7">
    <location>
        <begin position="98"/>
        <end position="120"/>
    </location>
</feature>
<feature type="transmembrane region" description="Helical" evidence="7">
    <location>
        <begin position="6"/>
        <end position="25"/>
    </location>
</feature>
<dbReference type="EMBL" id="CP121252">
    <property type="protein sequence ID" value="WFP16287.1"/>
    <property type="molecule type" value="Genomic_DNA"/>
</dbReference>
<evidence type="ECO:0000256" key="1">
    <source>
        <dbReference type="ARBA" id="ARBA00022670"/>
    </source>
</evidence>
<organism evidence="9 10">
    <name type="scientific">Citricoccus muralis</name>
    <dbReference type="NCBI Taxonomy" id="169134"/>
    <lineage>
        <taxon>Bacteria</taxon>
        <taxon>Bacillati</taxon>
        <taxon>Actinomycetota</taxon>
        <taxon>Actinomycetes</taxon>
        <taxon>Micrococcales</taxon>
        <taxon>Micrococcaceae</taxon>
        <taxon>Citricoccus</taxon>
    </lineage>
</organism>
<dbReference type="InterPro" id="IPR052173">
    <property type="entry name" value="Beta-lactam_resp_regulator"/>
</dbReference>
<keyword evidence="10" id="KW-1185">Reference proteome</keyword>
<evidence type="ECO:0000256" key="3">
    <source>
        <dbReference type="ARBA" id="ARBA00022801"/>
    </source>
</evidence>
<dbReference type="PANTHER" id="PTHR34978:SF3">
    <property type="entry name" value="SLR0241 PROTEIN"/>
    <property type="match status" value="1"/>
</dbReference>
<dbReference type="Proteomes" id="UP001219037">
    <property type="component" value="Chromosome"/>
</dbReference>
<dbReference type="Gene3D" id="3.30.2010.10">
    <property type="entry name" value="Metalloproteases ('zincins'), catalytic domain"/>
    <property type="match status" value="1"/>
</dbReference>
<keyword evidence="2" id="KW-0479">Metal-binding</keyword>
<evidence type="ECO:0000313" key="10">
    <source>
        <dbReference type="Proteomes" id="UP001219037"/>
    </source>
</evidence>
<keyword evidence="4 6" id="KW-0862">Zinc</keyword>
<evidence type="ECO:0000256" key="6">
    <source>
        <dbReference type="RuleBase" id="RU003983"/>
    </source>
</evidence>
<dbReference type="InterPro" id="IPR001915">
    <property type="entry name" value="Peptidase_M48"/>
</dbReference>
<protein>
    <submittedName>
        <fullName evidence="9">M56 family metallopeptidase</fullName>
    </submittedName>
</protein>
<dbReference type="CDD" id="cd07326">
    <property type="entry name" value="M56_BlaR1_MecR1_like"/>
    <property type="match status" value="1"/>
</dbReference>
<keyword evidence="5 6" id="KW-0482">Metalloprotease</keyword>
<keyword evidence="1 6" id="KW-0645">Protease</keyword>
<evidence type="ECO:0000256" key="4">
    <source>
        <dbReference type="ARBA" id="ARBA00022833"/>
    </source>
</evidence>
<accession>A0ABY8H6M0</accession>